<proteinExistence type="predicted"/>
<dbReference type="HOGENOM" id="CLU_2571889_0_0_0"/>
<dbReference type="KEGG" id="str:Sterm_0339"/>
<organism evidence="1 2">
    <name type="scientific">Sebaldella termitidis (strain ATCC 33386 / NCTC 11300)</name>
    <dbReference type="NCBI Taxonomy" id="526218"/>
    <lineage>
        <taxon>Bacteria</taxon>
        <taxon>Fusobacteriati</taxon>
        <taxon>Fusobacteriota</taxon>
        <taxon>Fusobacteriia</taxon>
        <taxon>Fusobacteriales</taxon>
        <taxon>Leptotrichiaceae</taxon>
        <taxon>Sebaldella</taxon>
    </lineage>
</organism>
<dbReference type="STRING" id="526218.Sterm_0339"/>
<reference evidence="1 2" key="2">
    <citation type="journal article" date="2010" name="Stand. Genomic Sci.">
        <title>Complete genome sequence of Sebaldella termitidis type strain (NCTC 11300).</title>
        <authorList>
            <person name="Harmon-Smith M."/>
            <person name="Celia L."/>
            <person name="Chertkov O."/>
            <person name="Lapidus A."/>
            <person name="Copeland A."/>
            <person name="Glavina Del Rio T."/>
            <person name="Nolan M."/>
            <person name="Lucas S."/>
            <person name="Tice H."/>
            <person name="Cheng J.F."/>
            <person name="Han C."/>
            <person name="Detter J.C."/>
            <person name="Bruce D."/>
            <person name="Goodwin L."/>
            <person name="Pitluck S."/>
            <person name="Pati A."/>
            <person name="Liolios K."/>
            <person name="Ivanova N."/>
            <person name="Mavromatis K."/>
            <person name="Mikhailova N."/>
            <person name="Chen A."/>
            <person name="Palaniappan K."/>
            <person name="Land M."/>
            <person name="Hauser L."/>
            <person name="Chang Y.J."/>
            <person name="Jeffries C.D."/>
            <person name="Brettin T."/>
            <person name="Goker M."/>
            <person name="Beck B."/>
            <person name="Bristow J."/>
            <person name="Eisen J.A."/>
            <person name="Markowitz V."/>
            <person name="Hugenholtz P."/>
            <person name="Kyrpides N.C."/>
            <person name="Klenk H.P."/>
            <person name="Chen F."/>
        </authorList>
    </citation>
    <scope>NUCLEOTIDE SEQUENCE [LARGE SCALE GENOMIC DNA]</scope>
    <source>
        <strain evidence="2">ATCC 33386 / NCTC 11300</strain>
    </source>
</reference>
<gene>
    <name evidence="1" type="ordered locus">Sterm_0339</name>
</gene>
<dbReference type="RefSeq" id="WP_012859822.1">
    <property type="nucleotide sequence ID" value="NC_013517.1"/>
</dbReference>
<sequence>MDNIDKKYKIFYIPKKTYGEKIQRTQYQKIPKGSEKIYICDGGILTCPNIGKILLNSKYLIKEKNEKNIYTYNEFVFNIRV</sequence>
<dbReference type="Proteomes" id="UP000000845">
    <property type="component" value="Chromosome"/>
</dbReference>
<accession>D1ALV5</accession>
<keyword evidence="2" id="KW-1185">Reference proteome</keyword>
<evidence type="ECO:0000313" key="1">
    <source>
        <dbReference type="EMBL" id="ACZ07223.1"/>
    </source>
</evidence>
<name>D1ALV5_SEBTE</name>
<dbReference type="EMBL" id="CP001739">
    <property type="protein sequence ID" value="ACZ07223.1"/>
    <property type="molecule type" value="Genomic_DNA"/>
</dbReference>
<protein>
    <submittedName>
        <fullName evidence="1">Uncharacterized protein</fullName>
    </submittedName>
</protein>
<reference evidence="2" key="1">
    <citation type="submission" date="2009-09" db="EMBL/GenBank/DDBJ databases">
        <title>The complete chromosome of Sebaldella termitidis ATCC 33386.</title>
        <authorList>
            <consortium name="US DOE Joint Genome Institute (JGI-PGF)"/>
            <person name="Lucas S."/>
            <person name="Copeland A."/>
            <person name="Lapidus A."/>
            <person name="Glavina del Rio T."/>
            <person name="Dalin E."/>
            <person name="Tice H."/>
            <person name="Bruce D."/>
            <person name="Goodwin L."/>
            <person name="Pitluck S."/>
            <person name="Kyrpides N."/>
            <person name="Mavromatis K."/>
            <person name="Ivanova N."/>
            <person name="Mikhailova N."/>
            <person name="Sims D."/>
            <person name="Meincke L."/>
            <person name="Brettin T."/>
            <person name="Detter J.C."/>
            <person name="Han C."/>
            <person name="Larimer F."/>
            <person name="Land M."/>
            <person name="Hauser L."/>
            <person name="Markowitz V."/>
            <person name="Cheng J.F."/>
            <person name="Hugenholtz P."/>
            <person name="Woyke T."/>
            <person name="Wu D."/>
            <person name="Eisen J.A."/>
        </authorList>
    </citation>
    <scope>NUCLEOTIDE SEQUENCE [LARGE SCALE GENOMIC DNA]</scope>
    <source>
        <strain evidence="2">ATCC 33386 / NCTC 11300</strain>
    </source>
</reference>
<evidence type="ECO:0000313" key="2">
    <source>
        <dbReference type="Proteomes" id="UP000000845"/>
    </source>
</evidence>
<dbReference type="AlphaFoldDB" id="D1ALV5"/>